<gene>
    <name evidence="1" type="ORF">L6452_32533</name>
</gene>
<protein>
    <submittedName>
        <fullName evidence="1">Uncharacterized protein</fullName>
    </submittedName>
</protein>
<name>A0ACB8Z5R0_ARCLA</name>
<sequence length="116" mass="13300">MPRLVPRLREAGDLRRNLLTHGDIVDVLDLRSREVSWWFKPSSMVIQVLGVMIGVWGLCHFGAMPWLYPRVKPLVIFLILFAKVPDGGFGPSSPMKQMRLIIHECKYLAKSSAVWR</sequence>
<dbReference type="EMBL" id="CM042057">
    <property type="protein sequence ID" value="KAI3692711.1"/>
    <property type="molecule type" value="Genomic_DNA"/>
</dbReference>
<accession>A0ACB8Z5R0</accession>
<comment type="caution">
    <text evidence="1">The sequence shown here is derived from an EMBL/GenBank/DDBJ whole genome shotgun (WGS) entry which is preliminary data.</text>
</comment>
<proteinExistence type="predicted"/>
<reference evidence="1 2" key="2">
    <citation type="journal article" date="2022" name="Mol. Ecol. Resour.">
        <title>The genomes of chicory, endive, great burdock and yacon provide insights into Asteraceae paleo-polyploidization history and plant inulin production.</title>
        <authorList>
            <person name="Fan W."/>
            <person name="Wang S."/>
            <person name="Wang H."/>
            <person name="Wang A."/>
            <person name="Jiang F."/>
            <person name="Liu H."/>
            <person name="Zhao H."/>
            <person name="Xu D."/>
            <person name="Zhang Y."/>
        </authorList>
    </citation>
    <scope>NUCLEOTIDE SEQUENCE [LARGE SCALE GENOMIC DNA]</scope>
    <source>
        <strain evidence="2">cv. Niubang</strain>
    </source>
</reference>
<reference evidence="2" key="1">
    <citation type="journal article" date="2022" name="Mol. Ecol. Resour.">
        <title>The genomes of chicory, endive, great burdock and yacon provide insights into Asteraceae palaeo-polyploidization history and plant inulin production.</title>
        <authorList>
            <person name="Fan W."/>
            <person name="Wang S."/>
            <person name="Wang H."/>
            <person name="Wang A."/>
            <person name="Jiang F."/>
            <person name="Liu H."/>
            <person name="Zhao H."/>
            <person name="Xu D."/>
            <person name="Zhang Y."/>
        </authorList>
    </citation>
    <scope>NUCLEOTIDE SEQUENCE [LARGE SCALE GENOMIC DNA]</scope>
    <source>
        <strain evidence="2">cv. Niubang</strain>
    </source>
</reference>
<dbReference type="Proteomes" id="UP001055879">
    <property type="component" value="Linkage Group LG11"/>
</dbReference>
<evidence type="ECO:0000313" key="2">
    <source>
        <dbReference type="Proteomes" id="UP001055879"/>
    </source>
</evidence>
<organism evidence="1 2">
    <name type="scientific">Arctium lappa</name>
    <name type="common">Greater burdock</name>
    <name type="synonym">Lappa major</name>
    <dbReference type="NCBI Taxonomy" id="4217"/>
    <lineage>
        <taxon>Eukaryota</taxon>
        <taxon>Viridiplantae</taxon>
        <taxon>Streptophyta</taxon>
        <taxon>Embryophyta</taxon>
        <taxon>Tracheophyta</taxon>
        <taxon>Spermatophyta</taxon>
        <taxon>Magnoliopsida</taxon>
        <taxon>eudicotyledons</taxon>
        <taxon>Gunneridae</taxon>
        <taxon>Pentapetalae</taxon>
        <taxon>asterids</taxon>
        <taxon>campanulids</taxon>
        <taxon>Asterales</taxon>
        <taxon>Asteraceae</taxon>
        <taxon>Carduoideae</taxon>
        <taxon>Cardueae</taxon>
        <taxon>Arctiinae</taxon>
        <taxon>Arctium</taxon>
    </lineage>
</organism>
<keyword evidence="2" id="KW-1185">Reference proteome</keyword>
<evidence type="ECO:0000313" key="1">
    <source>
        <dbReference type="EMBL" id="KAI3692711.1"/>
    </source>
</evidence>